<proteinExistence type="predicted"/>
<evidence type="ECO:0000313" key="2">
    <source>
        <dbReference type="EMBL" id="GFY36759.1"/>
    </source>
</evidence>
<reference evidence="2" key="1">
    <citation type="submission" date="2020-08" db="EMBL/GenBank/DDBJ databases">
        <title>Multicomponent nature underlies the extraordinary mechanical properties of spider dragline silk.</title>
        <authorList>
            <person name="Kono N."/>
            <person name="Nakamura H."/>
            <person name="Mori M."/>
            <person name="Yoshida Y."/>
            <person name="Ohtoshi R."/>
            <person name="Malay A.D."/>
            <person name="Moran D.A.P."/>
            <person name="Tomita M."/>
            <person name="Numata K."/>
            <person name="Arakawa K."/>
        </authorList>
    </citation>
    <scope>NUCLEOTIDE SEQUENCE</scope>
</reference>
<name>A0A8X6WKM7_TRICX</name>
<evidence type="ECO:0000313" key="3">
    <source>
        <dbReference type="Proteomes" id="UP000887159"/>
    </source>
</evidence>
<comment type="caution">
    <text evidence="2">The sequence shown here is derived from an EMBL/GenBank/DDBJ whole genome shotgun (WGS) entry which is preliminary data.</text>
</comment>
<protein>
    <submittedName>
        <fullName evidence="2">Uncharacterized protein</fullName>
    </submittedName>
</protein>
<feature type="region of interest" description="Disordered" evidence="1">
    <location>
        <begin position="44"/>
        <end position="70"/>
    </location>
</feature>
<evidence type="ECO:0000256" key="1">
    <source>
        <dbReference type="SAM" id="MobiDB-lite"/>
    </source>
</evidence>
<accession>A0A8X6WKM7</accession>
<sequence length="70" mass="8097">MKKEKRKTYRCGQRTVRLADCGMQPKAKHSLRAQAQLMKTETVKTLRFKREKSEQRKDGGSRAGVPFENS</sequence>
<dbReference type="AlphaFoldDB" id="A0A8X6WKM7"/>
<dbReference type="EMBL" id="BMAU01021438">
    <property type="protein sequence ID" value="GFY36759.1"/>
    <property type="molecule type" value="Genomic_DNA"/>
</dbReference>
<gene>
    <name evidence="2" type="ORF">TNCV_2567211</name>
</gene>
<dbReference type="Proteomes" id="UP000887159">
    <property type="component" value="Unassembled WGS sequence"/>
</dbReference>
<keyword evidence="3" id="KW-1185">Reference proteome</keyword>
<feature type="compositionally biased region" description="Basic and acidic residues" evidence="1">
    <location>
        <begin position="51"/>
        <end position="60"/>
    </location>
</feature>
<organism evidence="2 3">
    <name type="scientific">Trichonephila clavipes</name>
    <name type="common">Golden silk orbweaver</name>
    <name type="synonym">Nephila clavipes</name>
    <dbReference type="NCBI Taxonomy" id="2585209"/>
    <lineage>
        <taxon>Eukaryota</taxon>
        <taxon>Metazoa</taxon>
        <taxon>Ecdysozoa</taxon>
        <taxon>Arthropoda</taxon>
        <taxon>Chelicerata</taxon>
        <taxon>Arachnida</taxon>
        <taxon>Araneae</taxon>
        <taxon>Araneomorphae</taxon>
        <taxon>Entelegynae</taxon>
        <taxon>Araneoidea</taxon>
        <taxon>Nephilidae</taxon>
        <taxon>Trichonephila</taxon>
    </lineage>
</organism>